<dbReference type="EMBL" id="MUYB01000012">
    <property type="protein sequence ID" value="OOS05851.1"/>
    <property type="molecule type" value="Genomic_DNA"/>
</dbReference>
<proteinExistence type="predicted"/>
<dbReference type="OrthoDB" id="2081253at2"/>
<evidence type="ECO:0000313" key="1">
    <source>
        <dbReference type="EMBL" id="OOS05851.1"/>
    </source>
</evidence>
<gene>
    <name evidence="1" type="ORF">B0188_03490</name>
</gene>
<protein>
    <submittedName>
        <fullName evidence="1">Phage virion morphogenesis protein</fullName>
    </submittedName>
</protein>
<name>A0A1T0B7W4_9PAST</name>
<comment type="caution">
    <text evidence="1">The sequence shown here is derived from an EMBL/GenBank/DDBJ whole genome shotgun (WGS) entry which is preliminary data.</text>
</comment>
<dbReference type="STRING" id="123822.B0188_03490"/>
<dbReference type="InterPro" id="IPR006522">
    <property type="entry name" value="Phage_virion_morphogenesis"/>
</dbReference>
<dbReference type="NCBIfam" id="TIGR01635">
    <property type="entry name" value="tail_comp_S"/>
    <property type="match status" value="1"/>
</dbReference>
<reference evidence="1 2" key="1">
    <citation type="submission" date="2017-02" db="EMBL/GenBank/DDBJ databases">
        <title>Draft genome sequence of Haemophilus felis CCUG 31170 type strain.</title>
        <authorList>
            <person name="Engstrom-Jakobsson H."/>
            <person name="Salva-Serra F."/>
            <person name="Thorell K."/>
            <person name="Gonzales-Siles L."/>
            <person name="Karlsson R."/>
            <person name="Boulund F."/>
            <person name="Engstrand L."/>
            <person name="Kristiansson E."/>
            <person name="Moore E."/>
        </authorList>
    </citation>
    <scope>NUCLEOTIDE SEQUENCE [LARGE SCALE GENOMIC DNA]</scope>
    <source>
        <strain evidence="1 2">CCUG 31170</strain>
    </source>
</reference>
<organism evidence="1 2">
    <name type="scientific">[Haemophilus] felis</name>
    <dbReference type="NCBI Taxonomy" id="123822"/>
    <lineage>
        <taxon>Bacteria</taxon>
        <taxon>Pseudomonadati</taxon>
        <taxon>Pseudomonadota</taxon>
        <taxon>Gammaproteobacteria</taxon>
        <taxon>Pasteurellales</taxon>
        <taxon>Pasteurellaceae</taxon>
    </lineage>
</organism>
<dbReference type="Proteomes" id="UP000190023">
    <property type="component" value="Unassembled WGS sequence"/>
</dbReference>
<sequence length="146" mass="16351">MELNYKFECEAIQQAFQRLAAQGGNLRDATRKVAGVLKQEAELAFEREQSPEGEAWKPLDEDYRVRRFEQGYTGNKLHRTGMLIASVGVDYGDTFAVIGAGEPYGQYHQLGTKKMPARPFMGLGQDGVDEIVDILQRELKKVLGTP</sequence>
<accession>A0A1T0B7W4</accession>
<dbReference type="Pfam" id="PF05069">
    <property type="entry name" value="Phage_tail_S"/>
    <property type="match status" value="1"/>
</dbReference>
<evidence type="ECO:0000313" key="2">
    <source>
        <dbReference type="Proteomes" id="UP000190023"/>
    </source>
</evidence>
<dbReference type="AlphaFoldDB" id="A0A1T0B7W4"/>
<keyword evidence="2" id="KW-1185">Reference proteome</keyword>